<keyword evidence="2" id="KW-1133">Transmembrane helix</keyword>
<dbReference type="EMBL" id="JXXK01000003">
    <property type="protein sequence ID" value="KJF40965.1"/>
    <property type="molecule type" value="Genomic_DNA"/>
</dbReference>
<comment type="caution">
    <text evidence="3">The sequence shown here is derived from an EMBL/GenBank/DDBJ whole genome shotgun (WGS) entry which is preliminary data.</text>
</comment>
<evidence type="ECO:0000313" key="3">
    <source>
        <dbReference type="EMBL" id="KJF40965.1"/>
    </source>
</evidence>
<keyword evidence="2" id="KW-0472">Membrane</keyword>
<evidence type="ECO:0000313" key="6">
    <source>
        <dbReference type="Proteomes" id="UP000032483"/>
    </source>
</evidence>
<dbReference type="EMBL" id="LMUA01000030">
    <property type="protein sequence ID" value="KUE75070.1"/>
    <property type="molecule type" value="Genomic_DNA"/>
</dbReference>
<sequence>MKPAQKLKGARLEAGQTQERDDASLLAHREESKDAVKSRRAFLRFVLVTVYLVVWGVSVLAFWMGGRTDAMGYSLVVFYAVLPLSTLVLSFFIGCGRAWDGCKRTMLFFFGAMSMLGPYVTFSLSNMASFQKFNLPELSAFLPGLLCAVAGMAVGAAVRAAKRKRAKR</sequence>
<keyword evidence="2" id="KW-0812">Transmembrane</keyword>
<evidence type="ECO:0000256" key="1">
    <source>
        <dbReference type="SAM" id="MobiDB-lite"/>
    </source>
</evidence>
<reference evidence="3" key="1">
    <citation type="submission" date="2015-02" db="EMBL/GenBank/DDBJ databases">
        <title>A novel member of the family Ruminococcaceae isolated from human feces.</title>
        <authorList>
            <person name="Shkoporov A.N."/>
            <person name="Chaplin A.V."/>
            <person name="Motuzova O.V."/>
            <person name="Kafarskaia L.I."/>
            <person name="Khokhlova E.V."/>
            <person name="Efimov B.A."/>
        </authorList>
    </citation>
    <scope>NUCLEOTIDE SEQUENCE [LARGE SCALE GENOMIC DNA]</scope>
    <source>
        <strain evidence="3">585-1</strain>
    </source>
</reference>
<dbReference type="Proteomes" id="UP000053433">
    <property type="component" value="Unassembled WGS sequence"/>
</dbReference>
<feature type="transmembrane region" description="Helical" evidence="2">
    <location>
        <begin position="140"/>
        <end position="161"/>
    </location>
</feature>
<evidence type="ECO:0000256" key="2">
    <source>
        <dbReference type="SAM" id="Phobius"/>
    </source>
</evidence>
<proteinExistence type="predicted"/>
<evidence type="ECO:0000313" key="7">
    <source>
        <dbReference type="Proteomes" id="UP000053433"/>
    </source>
</evidence>
<protein>
    <submittedName>
        <fullName evidence="3">Uncharacterized protein</fullName>
    </submittedName>
</protein>
<name>A0A0D8J1V6_9FIRM</name>
<feature type="transmembrane region" description="Helical" evidence="2">
    <location>
        <begin position="42"/>
        <end position="64"/>
    </location>
</feature>
<evidence type="ECO:0000313" key="5">
    <source>
        <dbReference type="EMBL" id="MST92532.1"/>
    </source>
</evidence>
<organism evidence="3 6">
    <name type="scientific">Ruthenibacterium lactatiformans</name>
    <dbReference type="NCBI Taxonomy" id="1550024"/>
    <lineage>
        <taxon>Bacteria</taxon>
        <taxon>Bacillati</taxon>
        <taxon>Bacillota</taxon>
        <taxon>Clostridia</taxon>
        <taxon>Eubacteriales</taxon>
        <taxon>Oscillospiraceae</taxon>
        <taxon>Ruthenibacterium</taxon>
    </lineage>
</organism>
<feature type="region of interest" description="Disordered" evidence="1">
    <location>
        <begin position="1"/>
        <end position="23"/>
    </location>
</feature>
<keyword evidence="6" id="KW-1185">Reference proteome</keyword>
<dbReference type="EMBL" id="VUNJ01000012">
    <property type="protein sequence ID" value="MST92532.1"/>
    <property type="molecule type" value="Genomic_DNA"/>
</dbReference>
<dbReference type="AlphaFoldDB" id="A0A0D8J1V6"/>
<dbReference type="Proteomes" id="UP000431913">
    <property type="component" value="Unassembled WGS sequence"/>
</dbReference>
<feature type="transmembrane region" description="Helical" evidence="2">
    <location>
        <begin position="107"/>
        <end position="128"/>
    </location>
</feature>
<evidence type="ECO:0000313" key="4">
    <source>
        <dbReference type="EMBL" id="KUE75070.1"/>
    </source>
</evidence>
<accession>A0A0D8J1V6</accession>
<reference evidence="4 7" key="2">
    <citation type="submission" date="2015-10" db="EMBL/GenBank/DDBJ databases">
        <title>A novel member of the family Ruminococcaceae isolated from human faeces.</title>
        <authorList>
            <person name="Shkoporov A.N."/>
            <person name="Chaplin A.V."/>
            <person name="Motuzova O.V."/>
            <person name="Kafarskaia L.I."/>
            <person name="Efimov B.A."/>
        </authorList>
    </citation>
    <scope>NUCLEOTIDE SEQUENCE [LARGE SCALE GENOMIC DNA]</scope>
    <source>
        <strain evidence="4 7">668</strain>
    </source>
</reference>
<dbReference type="GeneID" id="42855780"/>
<accession>A0A0W7TMN8</accession>
<gene>
    <name evidence="4" type="ORF">ASJ35_15600</name>
    <name evidence="5" type="ORF">FYJ76_11420</name>
    <name evidence="3" type="ORF">TQ39_03910</name>
</gene>
<dbReference type="RefSeq" id="WP_050004633.1">
    <property type="nucleotide sequence ID" value="NZ_CAUBPW010000008.1"/>
</dbReference>
<evidence type="ECO:0000313" key="8">
    <source>
        <dbReference type="Proteomes" id="UP000431913"/>
    </source>
</evidence>
<reference evidence="5 8" key="3">
    <citation type="submission" date="2019-08" db="EMBL/GenBank/DDBJ databases">
        <title>In-depth cultivation of the pig gut microbiome towards novel bacterial diversity and tailored functional studies.</title>
        <authorList>
            <person name="Wylensek D."/>
            <person name="Hitch T.C.A."/>
            <person name="Clavel T."/>
        </authorList>
    </citation>
    <scope>NUCLEOTIDE SEQUENCE [LARGE SCALE GENOMIC DNA]</scope>
    <source>
        <strain evidence="5 8">WCA3-601-WT-6J</strain>
    </source>
</reference>
<feature type="transmembrane region" description="Helical" evidence="2">
    <location>
        <begin position="70"/>
        <end position="95"/>
    </location>
</feature>
<dbReference type="Proteomes" id="UP000032483">
    <property type="component" value="Unassembled WGS sequence"/>
</dbReference>